<reference evidence="16" key="1">
    <citation type="submission" date="2017-02" db="UniProtKB">
        <authorList>
            <consortium name="WormBaseParasite"/>
        </authorList>
    </citation>
    <scope>IDENTIFICATION</scope>
</reference>
<evidence type="ECO:0000256" key="8">
    <source>
        <dbReference type="ARBA" id="ARBA00022840"/>
    </source>
</evidence>
<evidence type="ECO:0000256" key="10">
    <source>
        <dbReference type="ARBA" id="ARBA00048113"/>
    </source>
</evidence>
<dbReference type="InterPro" id="IPR001267">
    <property type="entry name" value="Thymidine_kinase"/>
</dbReference>
<evidence type="ECO:0000256" key="2">
    <source>
        <dbReference type="ARBA" id="ARBA00022634"/>
    </source>
</evidence>
<proteinExistence type="inferred from homology"/>
<dbReference type="PROSITE" id="PS00603">
    <property type="entry name" value="TK_CELLULAR_TYPE"/>
    <property type="match status" value="1"/>
</dbReference>
<dbReference type="InterPro" id="IPR027417">
    <property type="entry name" value="P-loop_NTPase"/>
</dbReference>
<evidence type="ECO:0000256" key="3">
    <source>
        <dbReference type="ARBA" id="ARBA00022679"/>
    </source>
</evidence>
<dbReference type="InterPro" id="IPR020633">
    <property type="entry name" value="Thymidine_kinase_CS"/>
</dbReference>
<evidence type="ECO:0000256" key="6">
    <source>
        <dbReference type="ARBA" id="ARBA00022777"/>
    </source>
</evidence>
<evidence type="ECO:0000256" key="7">
    <source>
        <dbReference type="ARBA" id="ARBA00022833"/>
    </source>
</evidence>
<dbReference type="SUPFAM" id="SSF57716">
    <property type="entry name" value="Glucocorticoid receptor-like (DNA-binding domain)"/>
    <property type="match status" value="1"/>
</dbReference>
<dbReference type="GO" id="GO:0005524">
    <property type="term" value="F:ATP binding"/>
    <property type="evidence" value="ECO:0007669"/>
    <property type="project" value="UniProtKB-KW"/>
</dbReference>
<evidence type="ECO:0000256" key="5">
    <source>
        <dbReference type="ARBA" id="ARBA00022741"/>
    </source>
</evidence>
<dbReference type="Proteomes" id="UP000046392">
    <property type="component" value="Unplaced"/>
</dbReference>
<feature type="binding site" evidence="12">
    <location>
        <position position="173"/>
    </location>
    <ligand>
        <name>substrate</name>
    </ligand>
</feature>
<keyword evidence="6 13" id="KW-0418">Kinase</keyword>
<keyword evidence="2 13" id="KW-0237">DNA synthesis</keyword>
<protein>
    <recommendedName>
        <fullName evidence="13">Thymidine kinase</fullName>
        <ecNumber evidence="13">2.7.1.21</ecNumber>
    </recommendedName>
</protein>
<comment type="catalytic activity">
    <reaction evidence="10">
        <text>thymidine + ATP = dTMP + ADP + H(+)</text>
        <dbReference type="Rhea" id="RHEA:19129"/>
        <dbReference type="ChEBI" id="CHEBI:15378"/>
        <dbReference type="ChEBI" id="CHEBI:17748"/>
        <dbReference type="ChEBI" id="CHEBI:30616"/>
        <dbReference type="ChEBI" id="CHEBI:63528"/>
        <dbReference type="ChEBI" id="CHEBI:456216"/>
        <dbReference type="EC" id="2.7.1.21"/>
    </reaction>
    <physiologicalReaction direction="left-to-right" evidence="10">
        <dbReference type="Rhea" id="RHEA:19130"/>
    </physiologicalReaction>
</comment>
<organism evidence="15 16">
    <name type="scientific">Strongyloides papillosus</name>
    <name type="common">Intestinal threadworm</name>
    <dbReference type="NCBI Taxonomy" id="174720"/>
    <lineage>
        <taxon>Eukaryota</taxon>
        <taxon>Metazoa</taxon>
        <taxon>Ecdysozoa</taxon>
        <taxon>Nematoda</taxon>
        <taxon>Chromadorea</taxon>
        <taxon>Rhabditida</taxon>
        <taxon>Tylenchina</taxon>
        <taxon>Panagrolaimomorpha</taxon>
        <taxon>Strongyloidoidea</taxon>
        <taxon>Strongyloididae</taxon>
        <taxon>Strongyloides</taxon>
    </lineage>
</organism>
<dbReference type="STRING" id="174720.A0A0N5BK63"/>
<dbReference type="EC" id="2.7.1.21" evidence="13"/>
<feature type="active site" description="Proton acceptor" evidence="11">
    <location>
        <position position="90"/>
    </location>
</feature>
<comment type="subunit">
    <text evidence="9">Homotetramer. Tetramerization from dimerization is induced by ATP and increases catalytic efficiency due to a high affinity for thymidine. Tetramerization is inhibited by phosphorylation at Ser-13. Interacts (via the KEN box) with FZR1.</text>
</comment>
<dbReference type="GO" id="GO:0042802">
    <property type="term" value="F:identical protein binding"/>
    <property type="evidence" value="ECO:0007669"/>
    <property type="project" value="UniProtKB-ARBA"/>
</dbReference>
<keyword evidence="8 13" id="KW-0067">ATP-binding</keyword>
<evidence type="ECO:0000256" key="11">
    <source>
        <dbReference type="PIRSR" id="PIRSR035805-1"/>
    </source>
</evidence>
<dbReference type="AlphaFoldDB" id="A0A0N5BK63"/>
<keyword evidence="7" id="KW-0862">Zinc</keyword>
<evidence type="ECO:0000256" key="9">
    <source>
        <dbReference type="ARBA" id="ARBA00046642"/>
    </source>
</evidence>
<evidence type="ECO:0000313" key="16">
    <source>
        <dbReference type="WBParaSite" id="SPAL_0000632800.1"/>
    </source>
</evidence>
<evidence type="ECO:0000256" key="12">
    <source>
        <dbReference type="PIRSR" id="PIRSR035805-2"/>
    </source>
</evidence>
<dbReference type="Gene3D" id="3.40.50.300">
    <property type="entry name" value="P-loop containing nucleotide triphosphate hydrolases"/>
    <property type="match status" value="1"/>
</dbReference>
<name>A0A0N5BK63_STREA</name>
<evidence type="ECO:0000256" key="1">
    <source>
        <dbReference type="ARBA" id="ARBA00007587"/>
    </source>
</evidence>
<evidence type="ECO:0000313" key="15">
    <source>
        <dbReference type="Proteomes" id="UP000046392"/>
    </source>
</evidence>
<evidence type="ECO:0000256" key="4">
    <source>
        <dbReference type="ARBA" id="ARBA00022723"/>
    </source>
</evidence>
<evidence type="ECO:0000256" key="14">
    <source>
        <dbReference type="RuleBase" id="RU004165"/>
    </source>
</evidence>
<sequence length="227" mass="25943">MELFNYNGNGMIHLIVGPMFSGKSTELFRLTNRHILASKSVIIVKYEKDNRYDEELASTHDKKTMKAIGALHLKNILDKIKNYDVIGIDEGQFFDDIVEVSEFLANCGKIVIVAALDGDFQRRPFKTIINLYPLCEKIEKLHAVCRSCGGFASFTFRTILNSEIEVIGGEDIYKAVCRVCYLKFKDELNAKQKEMKIYKEMLNKERFTNEILCSTNDNENLDPAMCA</sequence>
<dbReference type="GO" id="GO:0046872">
    <property type="term" value="F:metal ion binding"/>
    <property type="evidence" value="ECO:0007669"/>
    <property type="project" value="UniProtKB-KW"/>
</dbReference>
<dbReference type="GO" id="GO:0046104">
    <property type="term" value="P:thymidine metabolic process"/>
    <property type="evidence" value="ECO:0007669"/>
    <property type="project" value="TreeGrafter"/>
</dbReference>
<dbReference type="WBParaSite" id="SPAL_0000632800.1">
    <property type="protein sequence ID" value="SPAL_0000632800.1"/>
    <property type="gene ID" value="SPAL_0000632800"/>
</dbReference>
<dbReference type="Pfam" id="PF00265">
    <property type="entry name" value="TK"/>
    <property type="match status" value="1"/>
</dbReference>
<dbReference type="GO" id="GO:0071897">
    <property type="term" value="P:DNA biosynthetic process"/>
    <property type="evidence" value="ECO:0007669"/>
    <property type="project" value="UniProtKB-KW"/>
</dbReference>
<dbReference type="PIRSF" id="PIRSF035805">
    <property type="entry name" value="TK_cell"/>
    <property type="match status" value="1"/>
</dbReference>
<dbReference type="PANTHER" id="PTHR11441:SF0">
    <property type="entry name" value="THYMIDINE KINASE, CYTOSOLIC"/>
    <property type="match status" value="1"/>
</dbReference>
<dbReference type="GO" id="GO:0004797">
    <property type="term" value="F:thymidine kinase activity"/>
    <property type="evidence" value="ECO:0007669"/>
    <property type="project" value="UniProtKB-EC"/>
</dbReference>
<accession>A0A0N5BK63</accession>
<evidence type="ECO:0000256" key="13">
    <source>
        <dbReference type="RuleBase" id="RU000544"/>
    </source>
</evidence>
<dbReference type="PANTHER" id="PTHR11441">
    <property type="entry name" value="THYMIDINE KINASE"/>
    <property type="match status" value="1"/>
</dbReference>
<keyword evidence="3 13" id="KW-0808">Transferase</keyword>
<keyword evidence="5 13" id="KW-0547">Nucleotide-binding</keyword>
<comment type="similarity">
    <text evidence="1 14">Belongs to the thymidine kinase family.</text>
</comment>
<dbReference type="FunFam" id="3.40.50.300:FF:001270">
    <property type="entry name" value="Thymidine kinase"/>
    <property type="match status" value="1"/>
</dbReference>
<dbReference type="Gene3D" id="3.30.60.20">
    <property type="match status" value="1"/>
</dbReference>
<keyword evidence="4" id="KW-0479">Metal-binding</keyword>
<keyword evidence="15" id="KW-1185">Reference proteome</keyword>
<dbReference type="SUPFAM" id="SSF52540">
    <property type="entry name" value="P-loop containing nucleoside triphosphate hydrolases"/>
    <property type="match status" value="1"/>
</dbReference>